<dbReference type="PANTHER" id="PTHR37423:SF2">
    <property type="entry name" value="MEMBRANE-BOUND LYTIC MUREIN TRANSGLYCOSYLASE C"/>
    <property type="match status" value="1"/>
</dbReference>
<organism evidence="5 6">
    <name type="scientific">Hyphococcus lacteus</name>
    <dbReference type="NCBI Taxonomy" id="3143536"/>
    <lineage>
        <taxon>Bacteria</taxon>
        <taxon>Pseudomonadati</taxon>
        <taxon>Pseudomonadota</taxon>
        <taxon>Alphaproteobacteria</taxon>
        <taxon>Parvularculales</taxon>
        <taxon>Parvularculaceae</taxon>
        <taxon>Hyphococcus</taxon>
    </lineage>
</organism>
<dbReference type="InterPro" id="IPR008939">
    <property type="entry name" value="Lytic_TGlycosylase_superhlx_U"/>
</dbReference>
<dbReference type="InterPro" id="IPR000189">
    <property type="entry name" value="Transglyc_AS"/>
</dbReference>
<dbReference type="RefSeq" id="WP_369314475.1">
    <property type="nucleotide sequence ID" value="NZ_JBEHZE010000001.1"/>
</dbReference>
<comment type="similarity">
    <text evidence="1">Belongs to the transglycosylase Slt family.</text>
</comment>
<comment type="caution">
    <text evidence="5">The sequence shown here is derived from an EMBL/GenBank/DDBJ whole genome shotgun (WGS) entry which is preliminary data.</text>
</comment>
<evidence type="ECO:0000259" key="4">
    <source>
        <dbReference type="Pfam" id="PF01464"/>
    </source>
</evidence>
<evidence type="ECO:0000313" key="5">
    <source>
        <dbReference type="EMBL" id="MEX6634494.1"/>
    </source>
</evidence>
<gene>
    <name evidence="5" type="ORF">ABFZ84_13135</name>
</gene>
<evidence type="ECO:0000256" key="2">
    <source>
        <dbReference type="ARBA" id="ARBA00009387"/>
    </source>
</evidence>
<keyword evidence="3" id="KW-0732">Signal</keyword>
<dbReference type="SUPFAM" id="SSF53955">
    <property type="entry name" value="Lysozyme-like"/>
    <property type="match status" value="1"/>
</dbReference>
<reference evidence="5 6" key="1">
    <citation type="submission" date="2024-05" db="EMBL/GenBank/DDBJ databases">
        <title>Three bacterial strains, DH-69, EH-24, and ECK-19 isolated from coastal sediments.</title>
        <authorList>
            <person name="Ye Y.-Q."/>
            <person name="Du Z.-J."/>
        </authorList>
    </citation>
    <scope>NUCLEOTIDE SEQUENCE [LARGE SCALE GENOMIC DNA]</scope>
    <source>
        <strain evidence="5 6">ECK-19</strain>
    </source>
</reference>
<dbReference type="InterPro" id="IPR023346">
    <property type="entry name" value="Lysozyme-like_dom_sf"/>
</dbReference>
<evidence type="ECO:0000256" key="3">
    <source>
        <dbReference type="ARBA" id="ARBA00022729"/>
    </source>
</evidence>
<protein>
    <submittedName>
        <fullName evidence="5">Lytic transglycosylase domain-containing protein</fullName>
    </submittedName>
</protein>
<sequence length="912" mass="100368">MSGTDFVKTEWRLFRGLAFPRFMHRKSAELRNNMRRKPIACAIKAGLVSLALYAPFMATASAQPASFTAGPRIKPPAPGPTYVSLADKKRLVAVKEALKSRDFSTGKALADLVEDPIARALGQWMYFMAQDPNVDFNEADQFLDANPDWPALSRIHSYVEKHIPSSAPADQVLAFFDTREPVTGKGKLQLVRALFAVGDKTGGEHFLRNAWINDSFTVAEERQILSTYKSRLTKDDHAARVDRLLWARQVTNARRIFRELDSKERRKAEARAALLMAASSAPKMYAALPEDAQLDSGVLLAAVRHFRRRGDEQYAISLADKAPTDPSLIRNGERWWDERQLLMRWALKNGRFSDAYSLAAGHGLEDGGDFAEAEFYAGWVALRFLNAPDRAESHFLALASAVGSPISVSRAYYWLGRAAKAQGNDIRAHNYFVEAASHYYSYYGQLAAEEVGGALSNSKFSTPIEASYTDRALFASRPTVAALRILTDLDFDYEFMVFAYHVDDQLERPGEYLEFAKLTDGEGAPHLTVRAGKVGIQRGAFAPEVAYPMVFVPDEAKRFVAPEIILGLSRQESEFNPRAYSRAGARGVMQIIPSTAQITARKEGLTYSRTALLDDPVYNMTIGSAHLSHLIDRFDGSLIMTLAGYNAGASRVTRWVQEYGDPRSPDVDPLDWVELIPFSETRNYVQRVLENVQVYRGRIGDSAIPGRLYADIERGGPKGRSASAKDPSYVLANLAAVRGKQTLPPLPARTANRAKRFAEEAEAALNPPPPVEVETTVTPEVRKGKKRARKASPISFPVDSAPLTTDESTKIKQTPAIISAPEIITADQASTNNTLPLTETIAATQTPSMARPIEAPLATTETNVDAALAADKKMNNCLTYRDFIASNAEDDAEATDLNAGMLAELRGGNGTC</sequence>
<dbReference type="PANTHER" id="PTHR37423">
    <property type="entry name" value="SOLUBLE LYTIC MUREIN TRANSGLYCOSYLASE-RELATED"/>
    <property type="match status" value="1"/>
</dbReference>
<dbReference type="Gene3D" id="1.25.20.10">
    <property type="entry name" value="Bacterial muramidases"/>
    <property type="match status" value="1"/>
</dbReference>
<dbReference type="Pfam" id="PF01464">
    <property type="entry name" value="SLT"/>
    <property type="match status" value="1"/>
</dbReference>
<keyword evidence="6" id="KW-1185">Reference proteome</keyword>
<dbReference type="CDD" id="cd13401">
    <property type="entry name" value="Slt70-like"/>
    <property type="match status" value="1"/>
</dbReference>
<dbReference type="InterPro" id="IPR008258">
    <property type="entry name" value="Transglycosylase_SLT_dom_1"/>
</dbReference>
<evidence type="ECO:0000313" key="6">
    <source>
        <dbReference type="Proteomes" id="UP001560685"/>
    </source>
</evidence>
<dbReference type="EMBL" id="JBEHZE010000001">
    <property type="protein sequence ID" value="MEX6634494.1"/>
    <property type="molecule type" value="Genomic_DNA"/>
</dbReference>
<dbReference type="Proteomes" id="UP001560685">
    <property type="component" value="Unassembled WGS sequence"/>
</dbReference>
<feature type="domain" description="Transglycosylase SLT" evidence="4">
    <location>
        <begin position="555"/>
        <end position="661"/>
    </location>
</feature>
<dbReference type="Gene3D" id="1.10.530.10">
    <property type="match status" value="1"/>
</dbReference>
<dbReference type="PROSITE" id="PS00922">
    <property type="entry name" value="TRANSGLYCOSYLASE"/>
    <property type="match status" value="1"/>
</dbReference>
<name>A0ABV3Z6P8_9PROT</name>
<proteinExistence type="inferred from homology"/>
<comment type="similarity">
    <text evidence="2">Belongs to the virb1 family.</text>
</comment>
<accession>A0ABV3Z6P8</accession>
<evidence type="ECO:0000256" key="1">
    <source>
        <dbReference type="ARBA" id="ARBA00007734"/>
    </source>
</evidence>
<dbReference type="SUPFAM" id="SSF48435">
    <property type="entry name" value="Bacterial muramidases"/>
    <property type="match status" value="1"/>
</dbReference>